<evidence type="ECO:0000313" key="1">
    <source>
        <dbReference type="EMBL" id="KZP22263.1"/>
    </source>
</evidence>
<keyword evidence="3" id="KW-1185">Reference proteome</keyword>
<dbReference type="EMBL" id="KV417481">
    <property type="protein sequence ID" value="KZP34103.1"/>
    <property type="molecule type" value="Genomic_DNA"/>
</dbReference>
<protein>
    <submittedName>
        <fullName evidence="1">Uncharacterized protein</fullName>
    </submittedName>
</protein>
<dbReference type="Proteomes" id="UP000076532">
    <property type="component" value="Unassembled WGS sequence"/>
</dbReference>
<proteinExistence type="predicted"/>
<dbReference type="EMBL" id="KV417541">
    <property type="protein sequence ID" value="KZP22263.1"/>
    <property type="molecule type" value="Genomic_DNA"/>
</dbReference>
<gene>
    <name evidence="2" type="ORF">FIBSPDRAFT_847235</name>
    <name evidence="1" type="ORF">FIBSPDRAFT_859853</name>
</gene>
<name>A0A166KUH0_9AGAM</name>
<evidence type="ECO:0000313" key="3">
    <source>
        <dbReference type="Proteomes" id="UP000076532"/>
    </source>
</evidence>
<dbReference type="AlphaFoldDB" id="A0A166KUH0"/>
<accession>A0A166KUH0</accession>
<organism evidence="1 3">
    <name type="scientific">Athelia psychrophila</name>
    <dbReference type="NCBI Taxonomy" id="1759441"/>
    <lineage>
        <taxon>Eukaryota</taxon>
        <taxon>Fungi</taxon>
        <taxon>Dikarya</taxon>
        <taxon>Basidiomycota</taxon>
        <taxon>Agaricomycotina</taxon>
        <taxon>Agaricomycetes</taxon>
        <taxon>Agaricomycetidae</taxon>
        <taxon>Atheliales</taxon>
        <taxon>Atheliaceae</taxon>
        <taxon>Athelia</taxon>
    </lineage>
</organism>
<sequence length="77" mass="8796">MTSSSSLAKNKQRRRFGVAGPFGNSLTTSHFSSAMVVAWKRHCWLDFTHDRRYPWVCRIVGVDERYWIAGGGVTCQM</sequence>
<evidence type="ECO:0000313" key="2">
    <source>
        <dbReference type="EMBL" id="KZP34103.1"/>
    </source>
</evidence>
<reference evidence="1 3" key="1">
    <citation type="journal article" date="2016" name="Mol. Biol. Evol.">
        <title>Comparative Genomics of Early-Diverging Mushroom-Forming Fungi Provides Insights into the Origins of Lignocellulose Decay Capabilities.</title>
        <authorList>
            <person name="Nagy L.G."/>
            <person name="Riley R."/>
            <person name="Tritt A."/>
            <person name="Adam C."/>
            <person name="Daum C."/>
            <person name="Floudas D."/>
            <person name="Sun H."/>
            <person name="Yadav J.S."/>
            <person name="Pangilinan J."/>
            <person name="Larsson K.H."/>
            <person name="Matsuura K."/>
            <person name="Barry K."/>
            <person name="Labutti K."/>
            <person name="Kuo R."/>
            <person name="Ohm R.A."/>
            <person name="Bhattacharya S.S."/>
            <person name="Shirouzu T."/>
            <person name="Yoshinaga Y."/>
            <person name="Martin F.M."/>
            <person name="Grigoriev I.V."/>
            <person name="Hibbett D.S."/>
        </authorList>
    </citation>
    <scope>NUCLEOTIDE SEQUENCE [LARGE SCALE GENOMIC DNA]</scope>
    <source>
        <strain evidence="1 3">CBS 109695</strain>
    </source>
</reference>